<dbReference type="InterPro" id="IPR046346">
    <property type="entry name" value="Aminoacid_DH-like_N_sf"/>
</dbReference>
<evidence type="ECO:0000256" key="1">
    <source>
        <dbReference type="ARBA" id="ARBA00004871"/>
    </source>
</evidence>
<dbReference type="InterPro" id="IPR013708">
    <property type="entry name" value="Shikimate_DH-bd_N"/>
</dbReference>
<organism evidence="5 6">
    <name type="scientific">Pseudolysinimonas kribbensis</name>
    <dbReference type="NCBI Taxonomy" id="433641"/>
    <lineage>
        <taxon>Bacteria</taxon>
        <taxon>Bacillati</taxon>
        <taxon>Actinomycetota</taxon>
        <taxon>Actinomycetes</taxon>
        <taxon>Micrococcales</taxon>
        <taxon>Microbacteriaceae</taxon>
        <taxon>Pseudolysinimonas</taxon>
    </lineage>
</organism>
<evidence type="ECO:0000313" key="6">
    <source>
        <dbReference type="Proteomes" id="UP001157034"/>
    </source>
</evidence>
<dbReference type="SUPFAM" id="SSF53223">
    <property type="entry name" value="Aminoacid dehydrogenase-like, N-terminal domain"/>
    <property type="match status" value="1"/>
</dbReference>
<keyword evidence="2" id="KW-0057">Aromatic amino acid biosynthesis</keyword>
<evidence type="ECO:0000259" key="3">
    <source>
        <dbReference type="Pfam" id="PF08501"/>
    </source>
</evidence>
<protein>
    <submittedName>
        <fullName evidence="5">Shikimate 5-dehydrogenase</fullName>
    </submittedName>
</protein>
<dbReference type="EMBL" id="BSVB01000001">
    <property type="protein sequence ID" value="GMA96994.1"/>
    <property type="molecule type" value="Genomic_DNA"/>
</dbReference>
<feature type="domain" description="SDH C-terminal" evidence="4">
    <location>
        <begin position="228"/>
        <end position="253"/>
    </location>
</feature>
<reference evidence="6" key="1">
    <citation type="journal article" date="2019" name="Int. J. Syst. Evol. Microbiol.">
        <title>The Global Catalogue of Microorganisms (GCM) 10K type strain sequencing project: providing services to taxonomists for standard genome sequencing and annotation.</title>
        <authorList>
            <consortium name="The Broad Institute Genomics Platform"/>
            <consortium name="The Broad Institute Genome Sequencing Center for Infectious Disease"/>
            <person name="Wu L."/>
            <person name="Ma J."/>
        </authorList>
    </citation>
    <scope>NUCLEOTIDE SEQUENCE [LARGE SCALE GENOMIC DNA]</scope>
    <source>
        <strain evidence="6">NBRC 108894</strain>
    </source>
</reference>
<accession>A0ABQ6KED7</accession>
<dbReference type="SUPFAM" id="SSF51735">
    <property type="entry name" value="NAD(P)-binding Rossmann-fold domains"/>
    <property type="match status" value="1"/>
</dbReference>
<evidence type="ECO:0000256" key="2">
    <source>
        <dbReference type="ARBA" id="ARBA00023141"/>
    </source>
</evidence>
<comment type="caution">
    <text evidence="5">The sequence shown here is derived from an EMBL/GenBank/DDBJ whole genome shotgun (WGS) entry which is preliminary data.</text>
</comment>
<dbReference type="InterPro" id="IPR036291">
    <property type="entry name" value="NAD(P)-bd_dom_sf"/>
</dbReference>
<keyword evidence="6" id="KW-1185">Reference proteome</keyword>
<dbReference type="NCBIfam" id="NF001311">
    <property type="entry name" value="PRK00258.1-3"/>
    <property type="match status" value="1"/>
</dbReference>
<dbReference type="InterPro" id="IPR041121">
    <property type="entry name" value="SDH_C"/>
</dbReference>
<evidence type="ECO:0000313" key="5">
    <source>
        <dbReference type="EMBL" id="GMA96994.1"/>
    </source>
</evidence>
<sequence length="268" mass="28233">MTRLAVLGSPIAHSLSPALHAAAYRELGLDWVYDAVDVPEGALGAFLTSRDADWRGLSLTMPLKRAVLPMLDTRTGLVTLVGAANTVLFDEGRVHGFNTDVAGIVAALGEHGVGRVGRAHILGMGATAASTLAAVAQLGATEIVVTGRRDDDDELRRLARALGRDLSFRAAGSPAPADIDLLVNTIPGDMGDTAEVDDAGAFLEVIYEGWPSPRARRWLEAGRPVVSGLEMLLHQAVEQVRIFTTGAESAPVERESRVVAAMRASVGL</sequence>
<dbReference type="RefSeq" id="WP_284255471.1">
    <property type="nucleotide sequence ID" value="NZ_BAAAQO010000004.1"/>
</dbReference>
<dbReference type="Gene3D" id="3.40.50.720">
    <property type="entry name" value="NAD(P)-binding Rossmann-like Domain"/>
    <property type="match status" value="1"/>
</dbReference>
<dbReference type="Gene3D" id="3.40.50.10860">
    <property type="entry name" value="Leucine Dehydrogenase, chain A, domain 1"/>
    <property type="match status" value="1"/>
</dbReference>
<dbReference type="PANTHER" id="PTHR21089">
    <property type="entry name" value="SHIKIMATE DEHYDROGENASE"/>
    <property type="match status" value="1"/>
</dbReference>
<evidence type="ECO:0000259" key="4">
    <source>
        <dbReference type="Pfam" id="PF18317"/>
    </source>
</evidence>
<keyword evidence="2" id="KW-0028">Amino-acid biosynthesis</keyword>
<dbReference type="InterPro" id="IPR022893">
    <property type="entry name" value="Shikimate_DH_fam"/>
</dbReference>
<name>A0ABQ6KED7_9MICO</name>
<gene>
    <name evidence="5" type="primary">aroE</name>
    <name evidence="5" type="ORF">GCM10025881_38180</name>
</gene>
<feature type="domain" description="Shikimate dehydrogenase substrate binding N-terminal" evidence="3">
    <location>
        <begin position="6"/>
        <end position="87"/>
    </location>
</feature>
<dbReference type="Pfam" id="PF18317">
    <property type="entry name" value="SDH_C"/>
    <property type="match status" value="1"/>
</dbReference>
<dbReference type="Proteomes" id="UP001157034">
    <property type="component" value="Unassembled WGS sequence"/>
</dbReference>
<proteinExistence type="predicted"/>
<dbReference type="PANTHER" id="PTHR21089:SF1">
    <property type="entry name" value="BIFUNCTIONAL 3-DEHYDROQUINATE DEHYDRATASE_SHIKIMATE DEHYDROGENASE, CHLOROPLASTIC"/>
    <property type="match status" value="1"/>
</dbReference>
<comment type="pathway">
    <text evidence="1">Metabolic intermediate biosynthesis; chorismate biosynthesis; chorismate from D-erythrose 4-phosphate and phosphoenolpyruvate: step 4/7.</text>
</comment>
<dbReference type="Pfam" id="PF08501">
    <property type="entry name" value="Shikimate_dh_N"/>
    <property type="match status" value="1"/>
</dbReference>